<keyword evidence="2" id="KW-1185">Reference proteome</keyword>
<dbReference type="OrthoDB" id="202588at2157"/>
<gene>
    <name evidence="1" type="ORF">HHUB_4030</name>
</gene>
<dbReference type="KEGG" id="hhb:Hhub_4030"/>
<proteinExistence type="predicted"/>
<evidence type="ECO:0000313" key="1">
    <source>
        <dbReference type="EMBL" id="CQH63286.1"/>
    </source>
</evidence>
<dbReference type="EMBL" id="LN831303">
    <property type="protein sequence ID" value="CQH63286.1"/>
    <property type="molecule type" value="Genomic_DNA"/>
</dbReference>
<reference evidence="2" key="1">
    <citation type="journal article" date="2016" name="Environ. Microbiol.">
        <title>The complete genome of a viable archaeum isolated from 123-million-year-old rock salt.</title>
        <authorList>
            <person name="Jaakkola S.T."/>
            <person name="Pfeiffer F."/>
            <person name="Ravantti J.J."/>
            <person name="Guo Q."/>
            <person name="Liu Y."/>
            <person name="Chen X."/>
            <person name="Ma H."/>
            <person name="Yang C."/>
            <person name="Oksanen H.M."/>
            <person name="Bamford D.H."/>
        </authorList>
    </citation>
    <scope>NUCLEOTIDE SEQUENCE</scope>
    <source>
        <strain evidence="2">JI20-1</strain>
        <plasmid evidence="2">Plasmid pSTJ001</plasmid>
    </source>
</reference>
<accession>A0A0U5H782</accession>
<name>A0A0U5H782_9EURY</name>
<dbReference type="AlphaFoldDB" id="A0A0U5H782"/>
<evidence type="ECO:0000313" key="2">
    <source>
        <dbReference type="Proteomes" id="UP000066737"/>
    </source>
</evidence>
<dbReference type="Proteomes" id="UP000066737">
    <property type="component" value="Plasmid pSTJ001"/>
</dbReference>
<dbReference type="RefSeq" id="WP_089649829.1">
    <property type="nucleotide sequence ID" value="NZ_CEML01000003.1"/>
</dbReference>
<sequence>MATNSTDPLDGVEPDAVSAGDVDAAEVRAALASLNPLVRQRGVCPQQLFGLPGSVPMRVCSLRASPHSGAAASRRRHSEIQNRLPDENYNTVFVTECVLPANFREKCPERRRV</sequence>
<dbReference type="GeneID" id="43331078"/>
<protein>
    <submittedName>
        <fullName evidence="1">Uncharacterized protein</fullName>
    </submittedName>
</protein>
<geneLocation type="plasmid" evidence="2">
    <name>pSTJ001</name>
</geneLocation>
<organism evidence="1 2">
    <name type="scientific">Halobacterium hubeiense</name>
    <dbReference type="NCBI Taxonomy" id="1407499"/>
    <lineage>
        <taxon>Archaea</taxon>
        <taxon>Methanobacteriati</taxon>
        <taxon>Methanobacteriota</taxon>
        <taxon>Stenosarchaea group</taxon>
        <taxon>Halobacteria</taxon>
        <taxon>Halobacteriales</taxon>
        <taxon>Halobacteriaceae</taxon>
        <taxon>Halobacterium</taxon>
    </lineage>
</organism>